<name>A0ABN1JPU0_9CLOT</name>
<evidence type="ECO:0000256" key="5">
    <source>
        <dbReference type="HAMAP-Rule" id="MF_02126"/>
    </source>
</evidence>
<feature type="binding site" evidence="5">
    <location>
        <position position="189"/>
    </location>
    <ligand>
        <name>S-adenosyl-L-methionine</name>
        <dbReference type="ChEBI" id="CHEBI:59789"/>
    </ligand>
</feature>
<keyword evidence="2 5" id="KW-0808">Transferase</keyword>
<dbReference type="GO" id="GO:0032259">
    <property type="term" value="P:methylation"/>
    <property type="evidence" value="ECO:0007669"/>
    <property type="project" value="UniProtKB-KW"/>
</dbReference>
<dbReference type="InterPro" id="IPR002052">
    <property type="entry name" value="DNA_methylase_N6_adenine_CS"/>
</dbReference>
<evidence type="ECO:0000256" key="4">
    <source>
        <dbReference type="ARBA" id="ARBA00048391"/>
    </source>
</evidence>
<dbReference type="PANTHER" id="PTHR18895:SF74">
    <property type="entry name" value="MTRF1L RELEASE FACTOR GLUTAMINE METHYLTRANSFERASE"/>
    <property type="match status" value="1"/>
</dbReference>
<dbReference type="SUPFAM" id="SSF53335">
    <property type="entry name" value="S-adenosyl-L-methionine-dependent methyltransferases"/>
    <property type="match status" value="1"/>
</dbReference>
<dbReference type="NCBIfam" id="TIGR03534">
    <property type="entry name" value="RF_mod_PrmC"/>
    <property type="match status" value="1"/>
</dbReference>
<evidence type="ECO:0000313" key="8">
    <source>
        <dbReference type="EMBL" id="GAA0744230.1"/>
    </source>
</evidence>
<dbReference type="InterPro" id="IPR019874">
    <property type="entry name" value="RF_methyltr_PrmC"/>
</dbReference>
<sequence length="282" mass="32443">MNIREVLLKAYEKLKKENIDTYQLDAQLLLSKVLVKDRLFILTNPNYNINEDILEKYTELINLRKNKMPIKYILGKSEFMGIDFYIKKGVLIPRPDTEILVEEVLSDIKTNNFKNICDVCCGSGAIGLSISKILEDVKVNCYDISNIACSVTEKNINNLSLKDRCKVYKSDLLKKCIEEDLKFDVIVSNPPYIKEKVIETLMEDVKNYEPYEALSGGEDGLDFYRKITNQSLEVLKKDGLLAFEIGYDQKYDVENILRDHGFHEITTIKDLAGKDRVVKGFK</sequence>
<dbReference type="PROSITE" id="PS00092">
    <property type="entry name" value="N6_MTASE"/>
    <property type="match status" value="1"/>
</dbReference>
<reference evidence="8 9" key="1">
    <citation type="journal article" date="2019" name="Int. J. Syst. Evol. Microbiol.">
        <title>The Global Catalogue of Microorganisms (GCM) 10K type strain sequencing project: providing services to taxonomists for standard genome sequencing and annotation.</title>
        <authorList>
            <consortium name="The Broad Institute Genomics Platform"/>
            <consortium name="The Broad Institute Genome Sequencing Center for Infectious Disease"/>
            <person name="Wu L."/>
            <person name="Ma J."/>
        </authorList>
    </citation>
    <scope>NUCLEOTIDE SEQUENCE [LARGE SCALE GENOMIC DNA]</scope>
    <source>
        <strain evidence="8 9">JCM 1407</strain>
    </source>
</reference>
<evidence type="ECO:0000259" key="7">
    <source>
        <dbReference type="Pfam" id="PF17827"/>
    </source>
</evidence>
<dbReference type="InterPro" id="IPR029063">
    <property type="entry name" value="SAM-dependent_MTases_sf"/>
</dbReference>
<dbReference type="Pfam" id="PF05175">
    <property type="entry name" value="MTS"/>
    <property type="match status" value="1"/>
</dbReference>
<organism evidence="8 9">
    <name type="scientific">Clostridium oceanicum</name>
    <dbReference type="NCBI Taxonomy" id="1543"/>
    <lineage>
        <taxon>Bacteria</taxon>
        <taxon>Bacillati</taxon>
        <taxon>Bacillota</taxon>
        <taxon>Clostridia</taxon>
        <taxon>Eubacteriales</taxon>
        <taxon>Clostridiaceae</taxon>
        <taxon>Clostridium</taxon>
    </lineage>
</organism>
<keyword evidence="1 5" id="KW-0489">Methyltransferase</keyword>
<comment type="catalytic activity">
    <reaction evidence="4 5">
        <text>L-glutaminyl-[peptide chain release factor] + S-adenosyl-L-methionine = N(5)-methyl-L-glutaminyl-[peptide chain release factor] + S-adenosyl-L-homocysteine + H(+)</text>
        <dbReference type="Rhea" id="RHEA:42896"/>
        <dbReference type="Rhea" id="RHEA-COMP:10271"/>
        <dbReference type="Rhea" id="RHEA-COMP:10272"/>
        <dbReference type="ChEBI" id="CHEBI:15378"/>
        <dbReference type="ChEBI" id="CHEBI:30011"/>
        <dbReference type="ChEBI" id="CHEBI:57856"/>
        <dbReference type="ChEBI" id="CHEBI:59789"/>
        <dbReference type="ChEBI" id="CHEBI:61891"/>
        <dbReference type="EC" id="2.1.1.297"/>
    </reaction>
</comment>
<evidence type="ECO:0000256" key="2">
    <source>
        <dbReference type="ARBA" id="ARBA00022679"/>
    </source>
</evidence>
<dbReference type="PRINTS" id="PR00507">
    <property type="entry name" value="N12N6MTFRASE"/>
</dbReference>
<evidence type="ECO:0000313" key="9">
    <source>
        <dbReference type="Proteomes" id="UP001501510"/>
    </source>
</evidence>
<dbReference type="HAMAP" id="MF_02126">
    <property type="entry name" value="RF_methyltr_PrmC"/>
    <property type="match status" value="1"/>
</dbReference>
<evidence type="ECO:0000256" key="1">
    <source>
        <dbReference type="ARBA" id="ARBA00022603"/>
    </source>
</evidence>
<dbReference type="Proteomes" id="UP001501510">
    <property type="component" value="Unassembled WGS sequence"/>
</dbReference>
<dbReference type="EMBL" id="BAAACG010000013">
    <property type="protein sequence ID" value="GAA0744230.1"/>
    <property type="molecule type" value="Genomic_DNA"/>
</dbReference>
<evidence type="ECO:0000259" key="6">
    <source>
        <dbReference type="Pfam" id="PF05175"/>
    </source>
</evidence>
<comment type="function">
    <text evidence="5">Methylates the class 1 translation termination release factors RF1/PrfA and RF2/PrfB on the glutamine residue of the universally conserved GGQ motif.</text>
</comment>
<feature type="domain" description="Release factor glutamine methyltransferase N-terminal" evidence="7">
    <location>
        <begin position="5"/>
        <end position="75"/>
    </location>
</feature>
<feature type="binding site" evidence="5">
    <location>
        <position position="143"/>
    </location>
    <ligand>
        <name>S-adenosyl-L-methionine</name>
        <dbReference type="ChEBI" id="CHEBI:59789"/>
    </ligand>
</feature>
<accession>A0ABN1JPU0</accession>
<proteinExistence type="inferred from homology"/>
<protein>
    <recommendedName>
        <fullName evidence="5">Release factor glutamine methyltransferase</fullName>
        <shortName evidence="5">RF MTase</shortName>
        <ecNumber evidence="5">2.1.1.297</ecNumber>
    </recommendedName>
    <alternativeName>
        <fullName evidence="5">N5-glutamine methyltransferase PrmC</fullName>
    </alternativeName>
    <alternativeName>
        <fullName evidence="5">Protein-(glutamine-N5) MTase PrmC</fullName>
    </alternativeName>
    <alternativeName>
        <fullName evidence="5">Protein-glutamine N-methyltransferase PrmC</fullName>
    </alternativeName>
</protein>
<dbReference type="EC" id="2.1.1.297" evidence="5"/>
<dbReference type="PANTHER" id="PTHR18895">
    <property type="entry name" value="HEMK METHYLTRANSFERASE"/>
    <property type="match status" value="1"/>
</dbReference>
<dbReference type="NCBIfam" id="TIGR00536">
    <property type="entry name" value="hemK_fam"/>
    <property type="match status" value="1"/>
</dbReference>
<feature type="binding site" evidence="5">
    <location>
        <begin position="189"/>
        <end position="192"/>
    </location>
    <ligand>
        <name>substrate</name>
    </ligand>
</feature>
<dbReference type="InterPro" id="IPR007848">
    <property type="entry name" value="Small_mtfrase_dom"/>
</dbReference>
<comment type="similarity">
    <text evidence="5">Belongs to the protein N5-glutamine methyltransferase family. PrmC subfamily.</text>
</comment>
<dbReference type="Pfam" id="PF17827">
    <property type="entry name" value="PrmC_N"/>
    <property type="match status" value="1"/>
</dbReference>
<evidence type="ECO:0000256" key="3">
    <source>
        <dbReference type="ARBA" id="ARBA00022691"/>
    </source>
</evidence>
<dbReference type="Gene3D" id="1.10.8.10">
    <property type="entry name" value="DNA helicase RuvA subunit, C-terminal domain"/>
    <property type="match status" value="1"/>
</dbReference>
<dbReference type="InterPro" id="IPR040758">
    <property type="entry name" value="PrmC_N"/>
</dbReference>
<dbReference type="RefSeq" id="WP_343762601.1">
    <property type="nucleotide sequence ID" value="NZ_BAAACG010000013.1"/>
</dbReference>
<keyword evidence="3 5" id="KW-0949">S-adenosyl-L-methionine</keyword>
<keyword evidence="9" id="KW-1185">Reference proteome</keyword>
<dbReference type="InterPro" id="IPR004556">
    <property type="entry name" value="HemK-like"/>
</dbReference>
<dbReference type="GO" id="GO:0008168">
    <property type="term" value="F:methyltransferase activity"/>
    <property type="evidence" value="ECO:0007669"/>
    <property type="project" value="UniProtKB-KW"/>
</dbReference>
<dbReference type="CDD" id="cd02440">
    <property type="entry name" value="AdoMet_MTases"/>
    <property type="match status" value="1"/>
</dbReference>
<gene>
    <name evidence="5 8" type="primary">prmC</name>
    <name evidence="8" type="ORF">GCM10008906_28870</name>
</gene>
<dbReference type="Gene3D" id="3.40.50.150">
    <property type="entry name" value="Vaccinia Virus protein VP39"/>
    <property type="match status" value="1"/>
</dbReference>
<comment type="caution">
    <text evidence="8">The sequence shown here is derived from an EMBL/GenBank/DDBJ whole genome shotgun (WGS) entry which is preliminary data.</text>
</comment>
<dbReference type="InterPro" id="IPR050320">
    <property type="entry name" value="N5-glutamine_MTase"/>
</dbReference>
<feature type="domain" description="Methyltransferase small" evidence="6">
    <location>
        <begin position="105"/>
        <end position="198"/>
    </location>
</feature>
<comment type="caution">
    <text evidence="5">Lacks conserved residue(s) required for the propagation of feature annotation.</text>
</comment>